<sequence length="197" mass="21472">MYSPQRDNEATGIANYVDQQLDAIRAAAFGLTEAQLRETPCRSELSIGGLIKHTLDGMRGAVERLSGEDVTPTVDADGFADYLAGFVVGEDESVDDLLSDFDTTRAQLRRLILASDPDADAIAPPAPWYGRLEPQPIRLRYFLIHLIEEYARHAGHADIIREQIDGMAVPALVMTLEGVPANQFFTPYEPAAGTIGA</sequence>
<dbReference type="EMBL" id="LDTZ01000013">
    <property type="protein sequence ID" value="KNA93132.1"/>
    <property type="molecule type" value="Genomic_DNA"/>
</dbReference>
<dbReference type="Proteomes" id="UP000037247">
    <property type="component" value="Unassembled WGS sequence"/>
</dbReference>
<proteinExistence type="predicted"/>
<dbReference type="InterPro" id="IPR034660">
    <property type="entry name" value="DinB/YfiT-like"/>
</dbReference>
<dbReference type="Pfam" id="PF04978">
    <property type="entry name" value="MST"/>
    <property type="match status" value="1"/>
</dbReference>
<organism evidence="1 2">
    <name type="scientific">Gordonia jacobaea</name>
    <dbReference type="NCBI Taxonomy" id="122202"/>
    <lineage>
        <taxon>Bacteria</taxon>
        <taxon>Bacillati</taxon>
        <taxon>Actinomycetota</taxon>
        <taxon>Actinomycetes</taxon>
        <taxon>Mycobacteriales</taxon>
        <taxon>Gordoniaceae</taxon>
        <taxon>Gordonia</taxon>
    </lineage>
</organism>
<dbReference type="RefSeq" id="WP_049697226.1">
    <property type="nucleotide sequence ID" value="NZ_JAQDQF010000001.1"/>
</dbReference>
<comment type="caution">
    <text evidence="1">The sequence shown here is derived from an EMBL/GenBank/DDBJ whole genome shotgun (WGS) entry which is preliminary data.</text>
</comment>
<reference evidence="1 2" key="1">
    <citation type="submission" date="2015-05" db="EMBL/GenBank/DDBJ databases">
        <title>Draft genome sequence of the bacterium Gordonia jacobaea a new member of the Gordonia genus.</title>
        <authorList>
            <person name="Jimenez-Galisteo G."/>
            <person name="Dominguez A."/>
            <person name="Munoz E."/>
            <person name="Vinas M."/>
        </authorList>
    </citation>
    <scope>NUCLEOTIDE SEQUENCE [LARGE SCALE GENOMIC DNA]</scope>
    <source>
        <strain evidence="2">mv1</strain>
    </source>
</reference>
<accession>A0ABR5IHS8</accession>
<evidence type="ECO:0008006" key="3">
    <source>
        <dbReference type="Google" id="ProtNLM"/>
    </source>
</evidence>
<dbReference type="Gene3D" id="1.20.120.450">
    <property type="entry name" value="dinb family like domain"/>
    <property type="match status" value="1"/>
</dbReference>
<dbReference type="InterPro" id="IPR007061">
    <property type="entry name" value="MST-like"/>
</dbReference>
<keyword evidence="2" id="KW-1185">Reference proteome</keyword>
<name>A0ABR5IHS8_9ACTN</name>
<protein>
    <recommendedName>
        <fullName evidence="3">DinB family protein</fullName>
    </recommendedName>
</protein>
<evidence type="ECO:0000313" key="2">
    <source>
        <dbReference type="Proteomes" id="UP000037247"/>
    </source>
</evidence>
<dbReference type="SUPFAM" id="SSF109854">
    <property type="entry name" value="DinB/YfiT-like putative metalloenzymes"/>
    <property type="match status" value="1"/>
</dbReference>
<gene>
    <name evidence="1" type="ORF">ABW18_01495</name>
</gene>
<evidence type="ECO:0000313" key="1">
    <source>
        <dbReference type="EMBL" id="KNA93132.1"/>
    </source>
</evidence>